<sequence>MITINYTLPIYIRMTPEDFENEIAGECYIINSDDEHNYVFYQTAKTLYDIADFVMLEDAVEYCWLKIDSVLLM</sequence>
<dbReference type="Proteomes" id="UP000199698">
    <property type="component" value="Unassembled WGS sequence"/>
</dbReference>
<keyword evidence="2" id="KW-1185">Reference proteome</keyword>
<name>A0A1C4D326_9GAMM</name>
<dbReference type="EMBL" id="FMBA01000057">
    <property type="protein sequence ID" value="SCC25772.1"/>
    <property type="molecule type" value="Genomic_DNA"/>
</dbReference>
<gene>
    <name evidence="1" type="ORF">GA0061080_105712</name>
</gene>
<reference evidence="2" key="1">
    <citation type="submission" date="2016-08" db="EMBL/GenBank/DDBJ databases">
        <authorList>
            <person name="Varghese N."/>
            <person name="Submissions Spin"/>
        </authorList>
    </citation>
    <scope>NUCLEOTIDE SEQUENCE [LARGE SCALE GENOMIC DNA]</scope>
    <source>
        <strain evidence="2">R-53144</strain>
    </source>
</reference>
<dbReference type="AlphaFoldDB" id="A0A1C4D326"/>
<evidence type="ECO:0000313" key="2">
    <source>
        <dbReference type="Proteomes" id="UP000199698"/>
    </source>
</evidence>
<evidence type="ECO:0000313" key="1">
    <source>
        <dbReference type="EMBL" id="SCC25772.1"/>
    </source>
</evidence>
<organism evidence="1 2">
    <name type="scientific">Gilliamella intestini</name>
    <dbReference type="NCBI Taxonomy" id="1798183"/>
    <lineage>
        <taxon>Bacteria</taxon>
        <taxon>Pseudomonadati</taxon>
        <taxon>Pseudomonadota</taxon>
        <taxon>Gammaproteobacteria</taxon>
        <taxon>Orbales</taxon>
        <taxon>Orbaceae</taxon>
        <taxon>Gilliamella</taxon>
    </lineage>
</organism>
<protein>
    <submittedName>
        <fullName evidence="1">Uncharacterized protein</fullName>
    </submittedName>
</protein>
<proteinExistence type="predicted"/>
<accession>A0A1C4D326</accession>